<dbReference type="EMBL" id="JALJOQ010000094">
    <property type="protein sequence ID" value="KAK9798922.1"/>
    <property type="molecule type" value="Genomic_DNA"/>
</dbReference>
<dbReference type="PANTHER" id="PTHR44040">
    <property type="entry name" value="RETINOBLASTOMA-BINDING PROTEIN 5"/>
    <property type="match status" value="1"/>
</dbReference>
<dbReference type="InterPro" id="IPR001680">
    <property type="entry name" value="WD40_rpt"/>
</dbReference>
<keyword evidence="4" id="KW-0539">Nucleus</keyword>
<proteinExistence type="predicted"/>
<dbReference type="PROSITE" id="PS50294">
    <property type="entry name" value="WD_REPEATS_REGION"/>
    <property type="match status" value="1"/>
</dbReference>
<keyword evidence="3" id="KW-0677">Repeat</keyword>
<feature type="domain" description="Anaphase-promoting complex subunit 4-like WD40" evidence="7">
    <location>
        <begin position="24"/>
        <end position="78"/>
    </location>
</feature>
<evidence type="ECO:0000256" key="2">
    <source>
        <dbReference type="ARBA" id="ARBA00022574"/>
    </source>
</evidence>
<feature type="compositionally biased region" description="Low complexity" evidence="6">
    <location>
        <begin position="461"/>
        <end position="474"/>
    </location>
</feature>
<dbReference type="Proteomes" id="UP001465755">
    <property type="component" value="Unassembled WGS sequence"/>
</dbReference>
<dbReference type="InterPro" id="IPR037850">
    <property type="entry name" value="RBBP5/Swd1"/>
</dbReference>
<organism evidence="8 9">
    <name type="scientific">Symbiochloris irregularis</name>
    <dbReference type="NCBI Taxonomy" id="706552"/>
    <lineage>
        <taxon>Eukaryota</taxon>
        <taxon>Viridiplantae</taxon>
        <taxon>Chlorophyta</taxon>
        <taxon>core chlorophytes</taxon>
        <taxon>Trebouxiophyceae</taxon>
        <taxon>Trebouxiales</taxon>
        <taxon>Trebouxiaceae</taxon>
        <taxon>Symbiochloris</taxon>
    </lineage>
</organism>
<protein>
    <recommendedName>
        <fullName evidence="7">Anaphase-promoting complex subunit 4-like WD40 domain-containing protein</fullName>
    </recommendedName>
</protein>
<dbReference type="InterPro" id="IPR015943">
    <property type="entry name" value="WD40/YVTN_repeat-like_dom_sf"/>
</dbReference>
<evidence type="ECO:0000313" key="9">
    <source>
        <dbReference type="Proteomes" id="UP001465755"/>
    </source>
</evidence>
<dbReference type="SMART" id="SM00320">
    <property type="entry name" value="WD40"/>
    <property type="match status" value="4"/>
</dbReference>
<dbReference type="PROSITE" id="PS50082">
    <property type="entry name" value="WD_REPEATS_2"/>
    <property type="match status" value="1"/>
</dbReference>
<feature type="compositionally biased region" description="Pro residues" evidence="6">
    <location>
        <begin position="490"/>
        <end position="506"/>
    </location>
</feature>
<evidence type="ECO:0000256" key="4">
    <source>
        <dbReference type="ARBA" id="ARBA00023242"/>
    </source>
</evidence>
<dbReference type="InterPro" id="IPR024977">
    <property type="entry name" value="Apc4-like_WD40_dom"/>
</dbReference>
<feature type="repeat" description="WD" evidence="5">
    <location>
        <begin position="64"/>
        <end position="105"/>
    </location>
</feature>
<reference evidence="8 9" key="1">
    <citation type="journal article" date="2024" name="Nat. Commun.">
        <title>Phylogenomics reveals the evolutionary origins of lichenization in chlorophyte algae.</title>
        <authorList>
            <person name="Puginier C."/>
            <person name="Libourel C."/>
            <person name="Otte J."/>
            <person name="Skaloud P."/>
            <person name="Haon M."/>
            <person name="Grisel S."/>
            <person name="Petersen M."/>
            <person name="Berrin J.G."/>
            <person name="Delaux P.M."/>
            <person name="Dal Grande F."/>
            <person name="Keller J."/>
        </authorList>
    </citation>
    <scope>NUCLEOTIDE SEQUENCE [LARGE SCALE GENOMIC DNA]</scope>
    <source>
        <strain evidence="8 9">SAG 2036</strain>
    </source>
</reference>
<dbReference type="Pfam" id="PF12894">
    <property type="entry name" value="ANAPC4_WD40"/>
    <property type="match status" value="1"/>
</dbReference>
<sequence length="542" mass="58479">MNQSLLDPFQRFELPQQIEEVLREGKGHAKSLAFNRRGTLLAVGWEDGSLLIYDFETRGLARTYKPHSARITTLAWSANGRFLASGSTDKSVVLTNVELGTQEARVLRSGAITRISLNQHDHYCCLASYASGPAELISLRDQACKALPYITVEGEGKHAKASTGGTVLAEALFDRSGSLIFVSQSRGTIAVLDASTLQHIDTIKVTGHNRITSMALNSKGTALLANCSDRHVRLYHINSAADAQRLTGDQLRSHVASNKAPAEGSLLGLQPPILQLQRSFDDKVDRRTWRAAAFTGNGEHVGAASLTAHEHMIFIWDIWGKLEAVLRGPNESIVDMAWHPTKAILATISSTGLIYLWARIYRENWAAFAPDFEELHDNFEYEEREDEFDIQNPALEMVQVTNRAEDEEDVDIEGLDEGLSSDGEGDDSTCLHHLQVDIRPPTPPPADNRLGSGEAEGASTAAQAQAQAQAQAAALVEDDDAVLSSDGEGSPPPGPSSQATPAPPLPLHGAPGLTALKATTPGPSDDPGFADPAGMPSKRLKR</sequence>
<dbReference type="AlphaFoldDB" id="A0AAW1NZW7"/>
<keyword evidence="9" id="KW-1185">Reference proteome</keyword>
<evidence type="ECO:0000256" key="1">
    <source>
        <dbReference type="ARBA" id="ARBA00004123"/>
    </source>
</evidence>
<evidence type="ECO:0000256" key="6">
    <source>
        <dbReference type="SAM" id="MobiDB-lite"/>
    </source>
</evidence>
<evidence type="ECO:0000259" key="7">
    <source>
        <dbReference type="Pfam" id="PF12894"/>
    </source>
</evidence>
<feature type="region of interest" description="Disordered" evidence="6">
    <location>
        <begin position="435"/>
        <end position="542"/>
    </location>
</feature>
<evidence type="ECO:0000256" key="5">
    <source>
        <dbReference type="PROSITE-ProRule" id="PRU00221"/>
    </source>
</evidence>
<comment type="subcellular location">
    <subcellularLocation>
        <location evidence="1">Nucleus</location>
    </subcellularLocation>
</comment>
<keyword evidence="2 5" id="KW-0853">WD repeat</keyword>
<dbReference type="SUPFAM" id="SSF50978">
    <property type="entry name" value="WD40 repeat-like"/>
    <property type="match status" value="1"/>
</dbReference>
<dbReference type="Pfam" id="PF00400">
    <property type="entry name" value="WD40"/>
    <property type="match status" value="2"/>
</dbReference>
<dbReference type="PANTHER" id="PTHR44040:SF1">
    <property type="entry name" value="RETINOBLASTOMA-BINDING PROTEIN 5"/>
    <property type="match status" value="1"/>
</dbReference>
<name>A0AAW1NZW7_9CHLO</name>
<comment type="caution">
    <text evidence="8">The sequence shown here is derived from an EMBL/GenBank/DDBJ whole genome shotgun (WGS) entry which is preliminary data.</text>
</comment>
<dbReference type="GO" id="GO:0048188">
    <property type="term" value="C:Set1C/COMPASS complex"/>
    <property type="evidence" value="ECO:0007669"/>
    <property type="project" value="InterPro"/>
</dbReference>
<evidence type="ECO:0000313" key="8">
    <source>
        <dbReference type="EMBL" id="KAK9798922.1"/>
    </source>
</evidence>
<dbReference type="InterPro" id="IPR036322">
    <property type="entry name" value="WD40_repeat_dom_sf"/>
</dbReference>
<feature type="compositionally biased region" description="Low complexity" evidence="6">
    <location>
        <begin position="507"/>
        <end position="516"/>
    </location>
</feature>
<gene>
    <name evidence="8" type="ORF">WJX73_000407</name>
</gene>
<evidence type="ECO:0000256" key="3">
    <source>
        <dbReference type="ARBA" id="ARBA00022737"/>
    </source>
</evidence>
<accession>A0AAW1NZW7</accession>
<dbReference type="Gene3D" id="2.130.10.10">
    <property type="entry name" value="YVTN repeat-like/Quinoprotein amine dehydrogenase"/>
    <property type="match status" value="2"/>
</dbReference>